<feature type="transmembrane region" description="Helical" evidence="2">
    <location>
        <begin position="135"/>
        <end position="161"/>
    </location>
</feature>
<keyword evidence="3" id="KW-0687">Ribonucleoprotein</keyword>
<dbReference type="Proteomes" id="UP001175353">
    <property type="component" value="Unassembled WGS sequence"/>
</dbReference>
<dbReference type="AlphaFoldDB" id="A0AAN6J5H9"/>
<evidence type="ECO:0000313" key="3">
    <source>
        <dbReference type="EMBL" id="KAK0317212.1"/>
    </source>
</evidence>
<keyword evidence="3" id="KW-0689">Ribosomal protein</keyword>
<feature type="transmembrane region" description="Helical" evidence="2">
    <location>
        <begin position="173"/>
        <end position="196"/>
    </location>
</feature>
<keyword evidence="2" id="KW-1133">Transmembrane helix</keyword>
<dbReference type="Pfam" id="PF11309">
    <property type="entry name" value="DUF3112"/>
    <property type="match status" value="2"/>
</dbReference>
<dbReference type="EMBL" id="JAUJLE010000093">
    <property type="protein sequence ID" value="KAK0985233.1"/>
    <property type="molecule type" value="Genomic_DNA"/>
</dbReference>
<evidence type="ECO:0000256" key="2">
    <source>
        <dbReference type="SAM" id="Phobius"/>
    </source>
</evidence>
<feature type="transmembrane region" description="Helical" evidence="2">
    <location>
        <begin position="254"/>
        <end position="272"/>
    </location>
</feature>
<protein>
    <submittedName>
        <fullName evidence="3">39S ribosomal protein L16, mitochondrial</fullName>
    </submittedName>
</protein>
<evidence type="ECO:0000256" key="1">
    <source>
        <dbReference type="SAM" id="MobiDB-lite"/>
    </source>
</evidence>
<accession>A0AAN6J5H9</accession>
<feature type="transmembrane region" description="Helical" evidence="2">
    <location>
        <begin position="30"/>
        <end position="50"/>
    </location>
</feature>
<sequence length="313" mass="34382">MASLSSFPKGPPYASTTATVGGVPTKTLDVPVTAVFLFLYVCLAATNATIFRLNRRKYHKFIISALLGGFCNVRTITCSLRIAWAFNLDNVSLVIAAEILLLAGNLILYIINLVFAQRILRARHPEIGWDPWLGFILKGLYAVIGFVLVMVISTIVLSYYTLDEHTLKICRDIYLFGSSYIFFFATLPIAILLYAFPRRPSPKPQHFGSGSTKIKALVLLASSSLCILIAGSRAVTTYMTPRPTGSPAWYDSKAAFYCFGFGPEVLLLLLFVTARVDLLFQIPDDSSKVRSFEKAGEPEAESPVDATKGDILG</sequence>
<dbReference type="Proteomes" id="UP001168146">
    <property type="component" value="Unassembled WGS sequence"/>
</dbReference>
<keyword evidence="2" id="KW-0472">Membrane</keyword>
<reference evidence="3" key="1">
    <citation type="submission" date="2021-12" db="EMBL/GenBank/DDBJ databases">
        <title>Black yeast isolated from Biological Soil Crust.</title>
        <authorList>
            <person name="Kurbessoian T."/>
        </authorList>
    </citation>
    <scope>NUCLEOTIDE SEQUENCE</scope>
    <source>
        <strain evidence="3">CCFEE 5208</strain>
    </source>
</reference>
<evidence type="ECO:0000313" key="5">
    <source>
        <dbReference type="Proteomes" id="UP001168146"/>
    </source>
</evidence>
<reference evidence="4" key="2">
    <citation type="submission" date="2023-06" db="EMBL/GenBank/DDBJ databases">
        <title>Black Yeasts Isolated from many extreme environments.</title>
        <authorList>
            <person name="Coleine C."/>
            <person name="Stajich J.E."/>
            <person name="Selbmann L."/>
        </authorList>
    </citation>
    <scope>NUCLEOTIDE SEQUENCE</scope>
    <source>
        <strain evidence="4">CCFEE 5200</strain>
    </source>
</reference>
<dbReference type="PANTHER" id="PTHR35184">
    <property type="entry name" value="YALI0C10208P"/>
    <property type="match status" value="1"/>
</dbReference>
<feature type="transmembrane region" description="Helical" evidence="2">
    <location>
        <begin position="92"/>
        <end position="115"/>
    </location>
</feature>
<keyword evidence="6" id="KW-1185">Reference proteome</keyword>
<gene>
    <name evidence="3" type="primary">mrpl16_2</name>
    <name evidence="3" type="ORF">LTR82_011813</name>
    <name evidence="4" type="ORF">LTR91_010655</name>
</gene>
<keyword evidence="2" id="KW-0812">Transmembrane</keyword>
<evidence type="ECO:0000313" key="6">
    <source>
        <dbReference type="Proteomes" id="UP001175353"/>
    </source>
</evidence>
<proteinExistence type="predicted"/>
<dbReference type="InterPro" id="IPR021460">
    <property type="entry name" value="DUF3112"/>
</dbReference>
<dbReference type="EMBL" id="JASUXU010000045">
    <property type="protein sequence ID" value="KAK0317212.1"/>
    <property type="molecule type" value="Genomic_DNA"/>
</dbReference>
<feature type="transmembrane region" description="Helical" evidence="2">
    <location>
        <begin position="62"/>
        <end position="86"/>
    </location>
</feature>
<organism evidence="3 5">
    <name type="scientific">Friedmanniomyces endolithicus</name>
    <dbReference type="NCBI Taxonomy" id="329885"/>
    <lineage>
        <taxon>Eukaryota</taxon>
        <taxon>Fungi</taxon>
        <taxon>Dikarya</taxon>
        <taxon>Ascomycota</taxon>
        <taxon>Pezizomycotina</taxon>
        <taxon>Dothideomycetes</taxon>
        <taxon>Dothideomycetidae</taxon>
        <taxon>Mycosphaerellales</taxon>
        <taxon>Teratosphaeriaceae</taxon>
        <taxon>Friedmanniomyces</taxon>
    </lineage>
</organism>
<dbReference type="GO" id="GO:0005840">
    <property type="term" value="C:ribosome"/>
    <property type="evidence" value="ECO:0007669"/>
    <property type="project" value="UniProtKB-KW"/>
</dbReference>
<feature type="region of interest" description="Disordered" evidence="1">
    <location>
        <begin position="289"/>
        <end position="313"/>
    </location>
</feature>
<dbReference type="PANTHER" id="PTHR35184:SF1">
    <property type="entry name" value="INTEGRAL MEMBRANE PROTEIN"/>
    <property type="match status" value="1"/>
</dbReference>
<name>A0AAN6J5H9_9PEZI</name>
<evidence type="ECO:0000313" key="4">
    <source>
        <dbReference type="EMBL" id="KAK0985233.1"/>
    </source>
</evidence>
<comment type="caution">
    <text evidence="3">The sequence shown here is derived from an EMBL/GenBank/DDBJ whole genome shotgun (WGS) entry which is preliminary data.</text>
</comment>
<feature type="transmembrane region" description="Helical" evidence="2">
    <location>
        <begin position="216"/>
        <end position="234"/>
    </location>
</feature>